<evidence type="ECO:0000313" key="5">
    <source>
        <dbReference type="EMBL" id="RVX01471.1"/>
    </source>
</evidence>
<feature type="chain" id="PRO_5019529900" description="CCHC-type domain-containing protein" evidence="3">
    <location>
        <begin position="16"/>
        <end position="538"/>
    </location>
</feature>
<feature type="compositionally biased region" description="Polar residues" evidence="2">
    <location>
        <begin position="285"/>
        <end position="299"/>
    </location>
</feature>
<organism evidence="5 6">
    <name type="scientific">Vitis vinifera</name>
    <name type="common">Grape</name>
    <dbReference type="NCBI Taxonomy" id="29760"/>
    <lineage>
        <taxon>Eukaryota</taxon>
        <taxon>Viridiplantae</taxon>
        <taxon>Streptophyta</taxon>
        <taxon>Embryophyta</taxon>
        <taxon>Tracheophyta</taxon>
        <taxon>Spermatophyta</taxon>
        <taxon>Magnoliopsida</taxon>
        <taxon>eudicotyledons</taxon>
        <taxon>Gunneridae</taxon>
        <taxon>Pentapetalae</taxon>
        <taxon>rosids</taxon>
        <taxon>Vitales</taxon>
        <taxon>Vitaceae</taxon>
        <taxon>Viteae</taxon>
        <taxon>Vitis</taxon>
    </lineage>
</organism>
<dbReference type="InterPro" id="IPR001878">
    <property type="entry name" value="Znf_CCHC"/>
</dbReference>
<keyword evidence="1" id="KW-0862">Zinc</keyword>
<dbReference type="Proteomes" id="UP000288805">
    <property type="component" value="Unassembled WGS sequence"/>
</dbReference>
<gene>
    <name evidence="5" type="ORF">CK203_017526</name>
</gene>
<feature type="signal peptide" evidence="3">
    <location>
        <begin position="1"/>
        <end position="15"/>
    </location>
</feature>
<dbReference type="PANTHER" id="PTHR34210:SF3">
    <property type="entry name" value="CCHC-TYPE DOMAIN-CONTAINING PROTEIN"/>
    <property type="match status" value="1"/>
</dbReference>
<evidence type="ECO:0000256" key="1">
    <source>
        <dbReference type="PROSITE-ProRule" id="PRU00047"/>
    </source>
</evidence>
<feature type="compositionally biased region" description="Polar residues" evidence="2">
    <location>
        <begin position="337"/>
        <end position="360"/>
    </location>
</feature>
<name>A0A438IXP1_VITVI</name>
<dbReference type="PANTHER" id="PTHR34210">
    <property type="entry name" value="OS01G0252900 PROTEIN"/>
    <property type="match status" value="1"/>
</dbReference>
<sequence length="538" mass="61005">MVIVVVVVVAVAGETGPVMIEAPVMGSDVVVGVASKGTAGVRCAVVLRLLAEAFSSEPLQLRSLGVCPLAGFHWMAKRPEPDDDDFSEIYKEYTGPPRSTTSNVQDKAKTSKRSHASSDEEEEPRDPNAVPTDFTSREAKVWEAKSKATERNWKKRKEEEMICKICGESGHFTQGCPSTLGANRKSQDFFERVPAREKHVKALFTEKVIHKIEKDIGCKIKMEEKFIIVSGKDRLILAKGIDAVHKVIKEEGNKKASSTSHMNRSRSPERSPVGPRFGRSESQKSHPSPQNIAQFQQRFGRQERVVEDRIRDDMQKLSRGSPQAYGNDGARGRSSHSKSPAQPPYTGSSYNSYDGHNQSVGVYRNDGWDTERRGSDMQSGRKFEYPAAPQTLEELELEYKREAMDLGRIRDKEEDEENYKHREAVREMRENYMKKLAILRGTHAKQWEEFLQLDAERQHQRARQQMSSSGFGGYKQASYSDYDGSSANPHYAGANIPMDSRGRYPNPVENYPPSRPHDTYSEFQRQRREDFGKAYHRY</sequence>
<feature type="compositionally biased region" description="Basic and acidic residues" evidence="2">
    <location>
        <begin position="300"/>
        <end position="316"/>
    </location>
</feature>
<evidence type="ECO:0000313" key="6">
    <source>
        <dbReference type="Proteomes" id="UP000288805"/>
    </source>
</evidence>
<evidence type="ECO:0000259" key="4">
    <source>
        <dbReference type="PROSITE" id="PS50158"/>
    </source>
</evidence>
<feature type="compositionally biased region" description="Basic and acidic residues" evidence="2">
    <location>
        <begin position="515"/>
        <end position="538"/>
    </location>
</feature>
<comment type="caution">
    <text evidence="5">The sequence shown here is derived from an EMBL/GenBank/DDBJ whole genome shotgun (WGS) entry which is preliminary data.</text>
</comment>
<dbReference type="EMBL" id="QGNW01000075">
    <property type="protein sequence ID" value="RVX01471.1"/>
    <property type="molecule type" value="Genomic_DNA"/>
</dbReference>
<dbReference type="PROSITE" id="PS50158">
    <property type="entry name" value="ZF_CCHC"/>
    <property type="match status" value="1"/>
</dbReference>
<feature type="region of interest" description="Disordered" evidence="2">
    <location>
        <begin position="85"/>
        <end position="137"/>
    </location>
</feature>
<accession>A0A438IXP1</accession>
<reference evidence="5 6" key="1">
    <citation type="journal article" date="2018" name="PLoS Genet.">
        <title>Population sequencing reveals clonal diversity and ancestral inbreeding in the grapevine cultivar Chardonnay.</title>
        <authorList>
            <person name="Roach M.J."/>
            <person name="Johnson D.L."/>
            <person name="Bohlmann J."/>
            <person name="van Vuuren H.J."/>
            <person name="Jones S.J."/>
            <person name="Pretorius I.S."/>
            <person name="Schmidt S.A."/>
            <person name="Borneman A.R."/>
        </authorList>
    </citation>
    <scope>NUCLEOTIDE SEQUENCE [LARGE SCALE GENOMIC DNA]</scope>
    <source>
        <strain evidence="6">cv. Chardonnay</strain>
        <tissue evidence="5">Leaf</tissue>
    </source>
</reference>
<feature type="domain" description="CCHC-type" evidence="4">
    <location>
        <begin position="163"/>
        <end position="178"/>
    </location>
</feature>
<feature type="compositionally biased region" description="Basic and acidic residues" evidence="2">
    <location>
        <begin position="366"/>
        <end position="381"/>
    </location>
</feature>
<keyword evidence="3" id="KW-0732">Signal</keyword>
<proteinExistence type="predicted"/>
<dbReference type="SUPFAM" id="SSF57756">
    <property type="entry name" value="Retrovirus zinc finger-like domains"/>
    <property type="match status" value="1"/>
</dbReference>
<dbReference type="GO" id="GO:0003676">
    <property type="term" value="F:nucleic acid binding"/>
    <property type="evidence" value="ECO:0007669"/>
    <property type="project" value="InterPro"/>
</dbReference>
<evidence type="ECO:0000256" key="3">
    <source>
        <dbReference type="SAM" id="SignalP"/>
    </source>
</evidence>
<evidence type="ECO:0000256" key="2">
    <source>
        <dbReference type="SAM" id="MobiDB-lite"/>
    </source>
</evidence>
<dbReference type="InterPro" id="IPR036875">
    <property type="entry name" value="Znf_CCHC_sf"/>
</dbReference>
<keyword evidence="1" id="KW-0479">Metal-binding</keyword>
<feature type="region of interest" description="Disordered" evidence="2">
    <location>
        <begin position="481"/>
        <end position="538"/>
    </location>
</feature>
<dbReference type="AlphaFoldDB" id="A0A438IXP1"/>
<feature type="region of interest" description="Disordered" evidence="2">
    <location>
        <begin position="252"/>
        <end position="381"/>
    </location>
</feature>
<dbReference type="GO" id="GO:0008270">
    <property type="term" value="F:zinc ion binding"/>
    <property type="evidence" value="ECO:0007669"/>
    <property type="project" value="UniProtKB-KW"/>
</dbReference>
<protein>
    <recommendedName>
        <fullName evidence="4">CCHC-type domain-containing protein</fullName>
    </recommendedName>
</protein>
<keyword evidence="1" id="KW-0863">Zinc-finger</keyword>